<keyword evidence="2" id="KW-1185">Reference proteome</keyword>
<dbReference type="InterPro" id="IPR000477">
    <property type="entry name" value="RT_dom"/>
</dbReference>
<dbReference type="Pfam" id="PF00078">
    <property type="entry name" value="RVT_1"/>
    <property type="match status" value="1"/>
</dbReference>
<feature type="domain" description="Reverse transcriptase" evidence="1">
    <location>
        <begin position="130"/>
        <end position="271"/>
    </location>
</feature>
<dbReference type="Proteomes" id="UP000504635">
    <property type="component" value="Unplaced"/>
</dbReference>
<dbReference type="GO" id="GO:0071897">
    <property type="term" value="P:DNA biosynthetic process"/>
    <property type="evidence" value="ECO:0007669"/>
    <property type="project" value="UniProtKB-ARBA"/>
</dbReference>
<dbReference type="PANTHER" id="PTHR47331:SF1">
    <property type="entry name" value="GAG-LIKE PROTEIN"/>
    <property type="match status" value="1"/>
</dbReference>
<gene>
    <name evidence="3" type="primary">LOC115886979</name>
</gene>
<sequence>MGKVPMEPGEENVSHNVLSCFVMDSNISNLWELDVLGITDPVANKSKLDLENAALEFFKETVQVNEEERYEEWLQEGVIELVPDSDNNMGHYLPHRPVIKTASSCTTKIRPVFDASAKMKGKISLNQCLEKGPNLIEQIPEILIRFRKNKIGVTSDIRKAFLQISVHPTDRDFLKFIWVDFQGNEKVYRHRRVVFGVTSSPFLLAATINHHLLLEIKKYNEGTSVFDYSILTTLAKCFYVDNCVTSVPDLETLQNFIRQSSMVLAQAKFELRGWEFSNPTQVISGGSNEPTPLLGLIWNTRTDTLGINKECIRDLESLVDKPFTKRIMLSLAQKCSILWDLRLQLP</sequence>
<dbReference type="Gene3D" id="3.10.10.10">
    <property type="entry name" value="HIV Type 1 Reverse Transcriptase, subunit A, domain 1"/>
    <property type="match status" value="1"/>
</dbReference>
<dbReference type="InParanoid" id="A0A6J2YFQ9"/>
<reference evidence="3" key="1">
    <citation type="submission" date="2025-08" db="UniProtKB">
        <authorList>
            <consortium name="RefSeq"/>
        </authorList>
    </citation>
    <scope>IDENTIFICATION</scope>
    <source>
        <tissue evidence="3">Gonads</tissue>
    </source>
</reference>
<dbReference type="GeneID" id="115886979"/>
<proteinExistence type="predicted"/>
<evidence type="ECO:0000259" key="1">
    <source>
        <dbReference type="Pfam" id="PF00078"/>
    </source>
</evidence>
<accession>A0A6J2YFQ9</accession>
<dbReference type="RefSeq" id="XP_030762166.1">
    <property type="nucleotide sequence ID" value="XM_030906306.1"/>
</dbReference>
<dbReference type="OrthoDB" id="416987at2759"/>
<evidence type="ECO:0000313" key="2">
    <source>
        <dbReference type="Proteomes" id="UP000504635"/>
    </source>
</evidence>
<name>A0A6J2YFQ9_SITOR</name>
<dbReference type="SUPFAM" id="SSF56672">
    <property type="entry name" value="DNA/RNA polymerases"/>
    <property type="match status" value="1"/>
</dbReference>
<dbReference type="KEGG" id="soy:115886979"/>
<protein>
    <submittedName>
        <fullName evidence="3">Uncharacterized protein LOC115886979</fullName>
    </submittedName>
</protein>
<dbReference type="AlphaFoldDB" id="A0A6J2YFQ9"/>
<dbReference type="PANTHER" id="PTHR47331">
    <property type="entry name" value="PHD-TYPE DOMAIN-CONTAINING PROTEIN"/>
    <property type="match status" value="1"/>
</dbReference>
<evidence type="ECO:0000313" key="3">
    <source>
        <dbReference type="RefSeq" id="XP_030762166.1"/>
    </source>
</evidence>
<dbReference type="InterPro" id="IPR043502">
    <property type="entry name" value="DNA/RNA_pol_sf"/>
</dbReference>
<dbReference type="Gene3D" id="3.30.70.270">
    <property type="match status" value="1"/>
</dbReference>
<dbReference type="InterPro" id="IPR043128">
    <property type="entry name" value="Rev_trsase/Diguanyl_cyclase"/>
</dbReference>
<organism evidence="2 3">
    <name type="scientific">Sitophilus oryzae</name>
    <name type="common">Rice weevil</name>
    <name type="synonym">Curculio oryzae</name>
    <dbReference type="NCBI Taxonomy" id="7048"/>
    <lineage>
        <taxon>Eukaryota</taxon>
        <taxon>Metazoa</taxon>
        <taxon>Ecdysozoa</taxon>
        <taxon>Arthropoda</taxon>
        <taxon>Hexapoda</taxon>
        <taxon>Insecta</taxon>
        <taxon>Pterygota</taxon>
        <taxon>Neoptera</taxon>
        <taxon>Endopterygota</taxon>
        <taxon>Coleoptera</taxon>
        <taxon>Polyphaga</taxon>
        <taxon>Cucujiformia</taxon>
        <taxon>Curculionidae</taxon>
        <taxon>Dryophthorinae</taxon>
        <taxon>Sitophilus</taxon>
    </lineage>
</organism>